<accession>A0A0A9A5V4</accession>
<dbReference type="AlphaFoldDB" id="A0A0A9A5V4"/>
<organism evidence="1">
    <name type="scientific">Arundo donax</name>
    <name type="common">Giant reed</name>
    <name type="synonym">Donax arundinaceus</name>
    <dbReference type="NCBI Taxonomy" id="35708"/>
    <lineage>
        <taxon>Eukaryota</taxon>
        <taxon>Viridiplantae</taxon>
        <taxon>Streptophyta</taxon>
        <taxon>Embryophyta</taxon>
        <taxon>Tracheophyta</taxon>
        <taxon>Spermatophyta</taxon>
        <taxon>Magnoliopsida</taxon>
        <taxon>Liliopsida</taxon>
        <taxon>Poales</taxon>
        <taxon>Poaceae</taxon>
        <taxon>PACMAD clade</taxon>
        <taxon>Arundinoideae</taxon>
        <taxon>Arundineae</taxon>
        <taxon>Arundo</taxon>
    </lineage>
</organism>
<name>A0A0A9A5V4_ARUDO</name>
<reference evidence="1" key="1">
    <citation type="submission" date="2014-09" db="EMBL/GenBank/DDBJ databases">
        <authorList>
            <person name="Magalhaes I.L.F."/>
            <person name="Oliveira U."/>
            <person name="Santos F.R."/>
            <person name="Vidigal T.H.D.A."/>
            <person name="Brescovit A.D."/>
            <person name="Santos A.J."/>
        </authorList>
    </citation>
    <scope>NUCLEOTIDE SEQUENCE</scope>
    <source>
        <tissue evidence="1">Shoot tissue taken approximately 20 cm above the soil surface</tissue>
    </source>
</reference>
<evidence type="ECO:0000313" key="1">
    <source>
        <dbReference type="EMBL" id="JAD45313.1"/>
    </source>
</evidence>
<proteinExistence type="predicted"/>
<sequence>MKISTILLWSAEICMQTLAFVKATRYNDLIFLHIS</sequence>
<reference evidence="1" key="2">
    <citation type="journal article" date="2015" name="Data Brief">
        <title>Shoot transcriptome of the giant reed, Arundo donax.</title>
        <authorList>
            <person name="Barrero R.A."/>
            <person name="Guerrero F.D."/>
            <person name="Moolhuijzen P."/>
            <person name="Goolsby J.A."/>
            <person name="Tidwell J."/>
            <person name="Bellgard S.E."/>
            <person name="Bellgard M.I."/>
        </authorList>
    </citation>
    <scope>NUCLEOTIDE SEQUENCE</scope>
    <source>
        <tissue evidence="1">Shoot tissue taken approximately 20 cm above the soil surface</tissue>
    </source>
</reference>
<dbReference type="EMBL" id="GBRH01252582">
    <property type="protein sequence ID" value="JAD45313.1"/>
    <property type="molecule type" value="Transcribed_RNA"/>
</dbReference>
<protein>
    <submittedName>
        <fullName evidence="1">Uncharacterized protein</fullName>
    </submittedName>
</protein>